<dbReference type="InterPro" id="IPR000219">
    <property type="entry name" value="DH_dom"/>
</dbReference>
<reference evidence="4 5" key="1">
    <citation type="submission" date="2015-05" db="EMBL/GenBank/DDBJ databases">
        <title>Distinctive expansion of gene families associated with plant cell wall degradation and secondary metabolism in the genomes of grapevine trunk pathogens.</title>
        <authorList>
            <person name="Lawrence D.P."/>
            <person name="Travadon R."/>
            <person name="Rolshausen P.E."/>
            <person name="Baumgartner K."/>
        </authorList>
    </citation>
    <scope>NUCLEOTIDE SEQUENCE [LARGE SCALE GENOMIC DNA]</scope>
    <source>
        <strain evidence="4">UCRPC4</strain>
    </source>
</reference>
<dbReference type="GO" id="GO:0032955">
    <property type="term" value="P:regulation of division septum assembly"/>
    <property type="evidence" value="ECO:0007669"/>
    <property type="project" value="TreeGrafter"/>
</dbReference>
<feature type="compositionally biased region" description="Polar residues" evidence="2">
    <location>
        <begin position="1321"/>
        <end position="1335"/>
    </location>
</feature>
<dbReference type="InterPro" id="IPR035899">
    <property type="entry name" value="DBL_dom_sf"/>
</dbReference>
<dbReference type="InterPro" id="IPR057454">
    <property type="entry name" value="Bud3_C"/>
</dbReference>
<evidence type="ECO:0000313" key="5">
    <source>
        <dbReference type="Proteomes" id="UP000053317"/>
    </source>
</evidence>
<proteinExistence type="predicted"/>
<feature type="compositionally biased region" description="Polar residues" evidence="2">
    <location>
        <begin position="1426"/>
        <end position="1442"/>
    </location>
</feature>
<evidence type="ECO:0000256" key="1">
    <source>
        <dbReference type="SAM" id="Coils"/>
    </source>
</evidence>
<feature type="region of interest" description="Disordered" evidence="2">
    <location>
        <begin position="1198"/>
        <end position="1219"/>
    </location>
</feature>
<feature type="compositionally biased region" description="Polar residues" evidence="2">
    <location>
        <begin position="1201"/>
        <end position="1219"/>
    </location>
</feature>
<dbReference type="EMBL" id="LCWF01000118">
    <property type="protein sequence ID" value="KKY18686.1"/>
    <property type="molecule type" value="Genomic_DNA"/>
</dbReference>
<comment type="caution">
    <text evidence="4">The sequence shown here is derived from an EMBL/GenBank/DDBJ whole genome shotgun (WGS) entry which is preliminary data.</text>
</comment>
<dbReference type="Gene3D" id="1.20.900.10">
    <property type="entry name" value="Dbl homology (DH) domain"/>
    <property type="match status" value="1"/>
</dbReference>
<name>A0A0G2E8J1_PHACM</name>
<sequence>MARAWAIYVRPYHLDFEHRARIDPTVRLHGLIAPLLYLHIPDVLTKFLDPRNIPDVKEGAAYETDSHNMATVSAPPDLSYEGYTLYHVTDDYLSNVLVFHGHVSTGASVNSSRIQVAIFSCAGWQHYPRITVSPTSPLYAAVNHLPREKQGDEVCRGIAVALLKYFAELSDDVRKALVKRAQKIKGSARLPKMFDEMHAAEIANRMEKSDKSEEVVRDLRTAYADKLVSATDLDLWLPTSCFQPRKEGSVSRASIESEDISSRYGVYSDVVEQLGDTVFIPTTKLRRAPSKASSISKGIKFATGQKEALRLAMCEIVDTEERYVAKTYDLVHSVIQECRQKAKNKATTSTSPDEEALARLFPPCLDSILEVNMGFLGAIRSSLEATEAEAFDDIAKGPESSTVVKKHDPLGAVAFGKTMLEWFPKFSEPYKEYMRLQPNFSSTLSSFMRDQNSTFTKRVQETGEQKLRSLLMEPVQRLPRYSLLIDAMTNTMPASHPALKPLLKARDVVTDICALDSGEADDKDHTHSRLKDLVEGWPSRPISQGRLITAVDVACLKPPFRLDKQTQVSRLHMCLVFSDNLVLLEKTPDCATSSRGFMANLDKPASFSVSQLGPAGLPQQSLIYIWSKNLNNILLTHSSCGRMVFVADIGRPGAAQSGCECFALVGADEGKALKLCEDISKARIESRFTEQERNSDRWSLHSFQNSSSVQIFTTVCEEESIGTSERHGSAIFRVVFGKSKTERQRQLSLSSPYAVASISKTMSGYKVEIDNVFGSSSVDSTSLEDLFNTLCRRFSALLVRIYSTDNSRLVSSLIASHLNILSAVTPRVASSTKSYKVFRPPSPTKLLASFLGSGSTKDVGSSKSAAAVPVLGDIPSIRPATSAPPAQPKPSIERSDSKVKLVGNNQEDSSDSLQMLEQTLTAYVLSLRSRAGNIVGRTLKSREFADQVAVNDLYNVLLEDPGRIQAAAEVSNDVLFAAFENFTWNAWKAEIGPILTIDGLKTVQQKFDSSLPMDFDSFFKGFLSDLSPQNRRAFAAMIKLLADLLDASGNDGDRGALMVAFAELLSSKRDALSHIALLDRLVDDYDKLFEDSTAIGFSSPDYPFYESTSQTNASKSGSVNSHSSSFRKRFGFGLSRDNSKHEAESKVSSIIRSLSKSKGGSEPNSQPSSLSKGSLVRSRSTDSDSRISAFLRPLSRDRAFPSNTSLSSEQAFGSRPNSSHSSVHILEAIGELPPKSLKSAQKKKRRSSLSDLPPLNAATSSLAPLDFSPLQLRHGLGLTPVQTPAAKQTSPPQPTNPTTPTRIGSTRLGSPVRRQPRKDNITSPTMSKIASLPTQSRKENIVPPTVSKLATPLGSSLPRPRDTSPPKGYLSERAINRKSDDVTAALTSPKKRSESQTGIPTPRVTARERSATAYSRAESPTKRSSEQSSPQKTQKLRVQSPQKLRERLNNEKQFIALTESNIRAEMTKIGEELSSTSTRPLSSGSPIKATTLQARMTALEAKLQSSTSDISNRVNSAQKDLERALIVSERRAKKLEELFKEATAENEALYDRFNKELAKAVKNVRAGPTEGIEELKSRLSDTSTEFQKMKKENWRLKREIAGLKAQTE</sequence>
<evidence type="ECO:0000256" key="2">
    <source>
        <dbReference type="SAM" id="MobiDB-lite"/>
    </source>
</evidence>
<dbReference type="Proteomes" id="UP000053317">
    <property type="component" value="Unassembled WGS sequence"/>
</dbReference>
<dbReference type="SUPFAM" id="SSF48065">
    <property type="entry name" value="DBL homology domain (DH-domain)"/>
    <property type="match status" value="1"/>
</dbReference>
<organism evidence="4 5">
    <name type="scientific">Phaeomoniella chlamydospora</name>
    <name type="common">Phaeoacremonium chlamydosporum</name>
    <dbReference type="NCBI Taxonomy" id="158046"/>
    <lineage>
        <taxon>Eukaryota</taxon>
        <taxon>Fungi</taxon>
        <taxon>Dikarya</taxon>
        <taxon>Ascomycota</taxon>
        <taxon>Pezizomycotina</taxon>
        <taxon>Eurotiomycetes</taxon>
        <taxon>Chaetothyriomycetidae</taxon>
        <taxon>Phaeomoniellales</taxon>
        <taxon>Phaeomoniellaceae</taxon>
        <taxon>Phaeomoniella</taxon>
    </lineage>
</organism>
<dbReference type="PANTHER" id="PTHR22834">
    <property type="entry name" value="NUCLEAR FUSION PROTEIN FUS2"/>
    <property type="match status" value="1"/>
</dbReference>
<evidence type="ECO:0000313" key="4">
    <source>
        <dbReference type="EMBL" id="KKY18686.1"/>
    </source>
</evidence>
<feature type="coiled-coil region" evidence="1">
    <location>
        <begin position="1518"/>
        <end position="1606"/>
    </location>
</feature>
<dbReference type="InterPro" id="IPR051492">
    <property type="entry name" value="Dynamin-Rho_GEF"/>
</dbReference>
<dbReference type="Pfam" id="PF12015">
    <property type="entry name" value="Bud3_N"/>
    <property type="match status" value="1"/>
</dbReference>
<dbReference type="GO" id="GO:0031991">
    <property type="term" value="P:regulation of actomyosin contractile ring contraction"/>
    <property type="evidence" value="ECO:0007669"/>
    <property type="project" value="TreeGrafter"/>
</dbReference>
<accession>A0A0G2E8J1</accession>
<evidence type="ECO:0000259" key="3">
    <source>
        <dbReference type="PROSITE" id="PS50010"/>
    </source>
</evidence>
<dbReference type="InterPro" id="IPR021895">
    <property type="entry name" value="Bud3_N"/>
</dbReference>
<feature type="region of interest" description="Disordered" evidence="2">
    <location>
        <begin position="1282"/>
        <end position="1447"/>
    </location>
</feature>
<reference evidence="4 5" key="2">
    <citation type="submission" date="2015-05" db="EMBL/GenBank/DDBJ databases">
        <authorList>
            <person name="Morales-Cruz A."/>
            <person name="Amrine K.C."/>
            <person name="Cantu D."/>
        </authorList>
    </citation>
    <scope>NUCLEOTIDE SEQUENCE [LARGE SCALE GENOMIC DNA]</scope>
    <source>
        <strain evidence="4">UCRPC4</strain>
    </source>
</reference>
<dbReference type="Pfam" id="PF25351">
    <property type="entry name" value="PH_BUD3_C"/>
    <property type="match status" value="1"/>
</dbReference>
<feature type="domain" description="DH" evidence="3">
    <location>
        <begin position="308"/>
        <end position="512"/>
    </location>
</feature>
<dbReference type="Pfam" id="PF00621">
    <property type="entry name" value="RhoGEF"/>
    <property type="match status" value="1"/>
</dbReference>
<dbReference type="SMART" id="SM00325">
    <property type="entry name" value="RhoGEF"/>
    <property type="match status" value="1"/>
</dbReference>
<dbReference type="PANTHER" id="PTHR22834:SF21">
    <property type="entry name" value="GUANYL NUCLEOTIDE EXCHANGE FACTOR, PUTATIVE (AFU_ORTHOLOGUE AFUA_5G11890)-RELATED"/>
    <property type="match status" value="1"/>
</dbReference>
<feature type="region of interest" description="Disordered" evidence="2">
    <location>
        <begin position="1233"/>
        <end position="1256"/>
    </location>
</feature>
<feature type="region of interest" description="Disordered" evidence="2">
    <location>
        <begin position="1143"/>
        <end position="1182"/>
    </location>
</feature>
<dbReference type="GO" id="GO:0005737">
    <property type="term" value="C:cytoplasm"/>
    <property type="evidence" value="ECO:0007669"/>
    <property type="project" value="TreeGrafter"/>
</dbReference>
<dbReference type="OrthoDB" id="4066896at2759"/>
<feature type="region of interest" description="Disordered" evidence="2">
    <location>
        <begin position="876"/>
        <end position="897"/>
    </location>
</feature>
<keyword evidence="5" id="KW-1185">Reference proteome</keyword>
<protein>
    <submittedName>
        <fullName evidence="4">Putative rho guanyl nucleotide exchange</fullName>
    </submittedName>
</protein>
<dbReference type="PROSITE" id="PS50010">
    <property type="entry name" value="DH_2"/>
    <property type="match status" value="1"/>
</dbReference>
<keyword evidence="1" id="KW-0175">Coiled coil</keyword>
<feature type="compositionally biased region" description="Polar residues" evidence="2">
    <location>
        <begin position="1146"/>
        <end position="1172"/>
    </location>
</feature>
<dbReference type="GO" id="GO:0005085">
    <property type="term" value="F:guanyl-nucleotide exchange factor activity"/>
    <property type="evidence" value="ECO:0007669"/>
    <property type="project" value="InterPro"/>
</dbReference>
<gene>
    <name evidence="4" type="ORF">UCRPC4_g04837</name>
</gene>